<feature type="region of interest" description="Disordered" evidence="2">
    <location>
        <begin position="300"/>
        <end position="341"/>
    </location>
</feature>
<protein>
    <recommendedName>
        <fullName evidence="4">EamA domain-containing protein</fullName>
    </recommendedName>
</protein>
<dbReference type="Pfam" id="PF00892">
    <property type="entry name" value="EamA"/>
    <property type="match status" value="1"/>
</dbReference>
<name>A0A3M8F5P3_9ACTN</name>
<dbReference type="OrthoDB" id="4215223at2"/>
<dbReference type="Gene3D" id="1.10.3730.20">
    <property type="match status" value="1"/>
</dbReference>
<feature type="transmembrane region" description="Helical" evidence="3">
    <location>
        <begin position="224"/>
        <end position="244"/>
    </location>
</feature>
<dbReference type="Proteomes" id="UP000028058">
    <property type="component" value="Unassembled WGS sequence"/>
</dbReference>
<dbReference type="InterPro" id="IPR000620">
    <property type="entry name" value="EamA_dom"/>
</dbReference>
<feature type="transmembrane region" description="Helical" evidence="3">
    <location>
        <begin position="251"/>
        <end position="271"/>
    </location>
</feature>
<evidence type="ECO:0000259" key="4">
    <source>
        <dbReference type="Pfam" id="PF00892"/>
    </source>
</evidence>
<sequence length="341" mass="35016">MNAILMISVSVLMQAATLGSLTGRLTPTGSLALSCIGFAASAVIFNAVLVFRDGRFGGRGRRRPRRRPGTARLTLLMNLLTAVTFLSFYLAISQISSALASAVETAMGPVAVLLIGAAAYRRRPSRGAMAGALLLVLLGLVLAWQLAPVRSGPPGSLWVTVGALLLVVVAGFGAAGLALVSSALGRAGVGPTETTARRFHLTYVIAGLLLLRDGNGGGTGLHPALLAVAALCAVTVPLFLLQIGLQRADPLVSMTLLTALPGTTYLVEVAWGGPFDWTTLLLIMSITAVAVARALREARHPAETRRPGAAGAGSSRRPLEPDGVPGGVTDSGTRSELTGTS</sequence>
<organism evidence="5 6">
    <name type="scientific">Streptomyces xinghaiensis</name>
    <dbReference type="NCBI Taxonomy" id="1038928"/>
    <lineage>
        <taxon>Bacteria</taxon>
        <taxon>Bacillati</taxon>
        <taxon>Actinomycetota</taxon>
        <taxon>Actinomycetes</taxon>
        <taxon>Kitasatosporales</taxon>
        <taxon>Streptomycetaceae</taxon>
        <taxon>Streptomyces</taxon>
    </lineage>
</organism>
<keyword evidence="3" id="KW-0472">Membrane</keyword>
<gene>
    <name evidence="5" type="ORF">SFRA_026930</name>
</gene>
<feature type="transmembrane region" description="Helical" evidence="3">
    <location>
        <begin position="98"/>
        <end position="120"/>
    </location>
</feature>
<evidence type="ECO:0000256" key="2">
    <source>
        <dbReference type="SAM" id="MobiDB-lite"/>
    </source>
</evidence>
<keyword evidence="3" id="KW-1133">Transmembrane helix</keyword>
<reference evidence="5 6" key="1">
    <citation type="journal article" date="2014" name="Genome Announc.">
        <title>Draft Genome Sequence of Streptomyces fradiae ATCC 19609, a Strain Highly Sensitive to Antibiotics.</title>
        <authorList>
            <person name="Bekker O.B."/>
            <person name="Klimina K.M."/>
            <person name="Vatlin A.A."/>
            <person name="Zakharevich N.V."/>
            <person name="Kasianov A.S."/>
            <person name="Danilenko V.N."/>
        </authorList>
    </citation>
    <scope>NUCLEOTIDE SEQUENCE [LARGE SCALE GENOMIC DNA]</scope>
    <source>
        <strain evidence="5 6">ATCC 19609</strain>
    </source>
</reference>
<feature type="transmembrane region" description="Helical" evidence="3">
    <location>
        <begin position="73"/>
        <end position="92"/>
    </location>
</feature>
<feature type="transmembrane region" description="Helical" evidence="3">
    <location>
        <begin position="196"/>
        <end position="212"/>
    </location>
</feature>
<accession>A0A3M8F5P3</accession>
<evidence type="ECO:0000313" key="5">
    <source>
        <dbReference type="EMBL" id="RKM92063.1"/>
    </source>
</evidence>
<keyword evidence="6" id="KW-1185">Reference proteome</keyword>
<dbReference type="RefSeq" id="WP_043468071.1">
    <property type="nucleotide sequence ID" value="NZ_CP134822.1"/>
</dbReference>
<dbReference type="SUPFAM" id="SSF103481">
    <property type="entry name" value="Multidrug resistance efflux transporter EmrE"/>
    <property type="match status" value="1"/>
</dbReference>
<keyword evidence="3" id="KW-0812">Transmembrane</keyword>
<dbReference type="InterPro" id="IPR037185">
    <property type="entry name" value="EmrE-like"/>
</dbReference>
<proteinExistence type="inferred from homology"/>
<feature type="domain" description="EamA" evidence="4">
    <location>
        <begin position="3"/>
        <end position="142"/>
    </location>
</feature>
<feature type="compositionally biased region" description="Polar residues" evidence="2">
    <location>
        <begin position="330"/>
        <end position="341"/>
    </location>
</feature>
<evidence type="ECO:0000256" key="3">
    <source>
        <dbReference type="SAM" id="Phobius"/>
    </source>
</evidence>
<feature type="transmembrane region" description="Helical" evidence="3">
    <location>
        <begin position="158"/>
        <end position="184"/>
    </location>
</feature>
<evidence type="ECO:0000313" key="6">
    <source>
        <dbReference type="Proteomes" id="UP000028058"/>
    </source>
</evidence>
<comment type="similarity">
    <text evidence="1">Belongs to the EamA transporter family.</text>
</comment>
<feature type="transmembrane region" description="Helical" evidence="3">
    <location>
        <begin position="31"/>
        <end position="52"/>
    </location>
</feature>
<comment type="caution">
    <text evidence="5">The sequence shown here is derived from an EMBL/GenBank/DDBJ whole genome shotgun (WGS) entry which is preliminary data.</text>
</comment>
<feature type="transmembrane region" description="Helical" evidence="3">
    <location>
        <begin position="127"/>
        <end position="146"/>
    </location>
</feature>
<evidence type="ECO:0000256" key="1">
    <source>
        <dbReference type="ARBA" id="ARBA00007362"/>
    </source>
</evidence>
<dbReference type="AlphaFoldDB" id="A0A3M8F5P3"/>
<dbReference type="GO" id="GO:0016020">
    <property type="term" value="C:membrane"/>
    <property type="evidence" value="ECO:0007669"/>
    <property type="project" value="InterPro"/>
</dbReference>
<dbReference type="EMBL" id="JNAD02000015">
    <property type="protein sequence ID" value="RKM92063.1"/>
    <property type="molecule type" value="Genomic_DNA"/>
</dbReference>
<feature type="transmembrane region" description="Helical" evidence="3">
    <location>
        <begin position="277"/>
        <end position="295"/>
    </location>
</feature>